<feature type="transmembrane region" description="Helical" evidence="9">
    <location>
        <begin position="340"/>
        <end position="359"/>
    </location>
</feature>
<dbReference type="SUPFAM" id="SSF82866">
    <property type="entry name" value="Multidrug efflux transporter AcrB transmembrane domain"/>
    <property type="match status" value="2"/>
</dbReference>
<evidence type="ECO:0000256" key="5">
    <source>
        <dbReference type="ARBA" id="ARBA00022519"/>
    </source>
</evidence>
<feature type="transmembrane region" description="Helical" evidence="9">
    <location>
        <begin position="921"/>
        <end position="949"/>
    </location>
</feature>
<dbReference type="EMBL" id="JAVDRD010000001">
    <property type="protein sequence ID" value="MDR6509290.1"/>
    <property type="molecule type" value="Genomic_DNA"/>
</dbReference>
<feature type="transmembrane region" description="Helical" evidence="9">
    <location>
        <begin position="12"/>
        <end position="33"/>
    </location>
</feature>
<evidence type="ECO:0000256" key="3">
    <source>
        <dbReference type="ARBA" id="ARBA00022448"/>
    </source>
</evidence>
<name>A0ABU1MG20_9SPHN</name>
<organism evidence="10 11">
    <name type="scientific">Novosphingobium capsulatum</name>
    <dbReference type="NCBI Taxonomy" id="13688"/>
    <lineage>
        <taxon>Bacteria</taxon>
        <taxon>Pseudomonadati</taxon>
        <taxon>Pseudomonadota</taxon>
        <taxon>Alphaproteobacteria</taxon>
        <taxon>Sphingomonadales</taxon>
        <taxon>Sphingomonadaceae</taxon>
        <taxon>Novosphingobium</taxon>
    </lineage>
</organism>
<feature type="transmembrane region" description="Helical" evidence="9">
    <location>
        <begin position="1002"/>
        <end position="1024"/>
    </location>
</feature>
<protein>
    <recommendedName>
        <fullName evidence="9">Efflux pump membrane transporter</fullName>
    </recommendedName>
</protein>
<feature type="transmembrane region" description="Helical" evidence="9">
    <location>
        <begin position="895"/>
        <end position="915"/>
    </location>
</feature>
<dbReference type="Gene3D" id="3.30.70.1430">
    <property type="entry name" value="Multidrug efflux transporter AcrB pore domain"/>
    <property type="match status" value="2"/>
</dbReference>
<comment type="subcellular location">
    <subcellularLocation>
        <location evidence="1 9">Cell inner membrane</location>
        <topology evidence="1 9">Multi-pass membrane protein</topology>
    </subcellularLocation>
</comment>
<accession>A0ABU1MG20</accession>
<evidence type="ECO:0000256" key="7">
    <source>
        <dbReference type="ARBA" id="ARBA00022989"/>
    </source>
</evidence>
<dbReference type="InterPro" id="IPR001036">
    <property type="entry name" value="Acrflvin-R"/>
</dbReference>
<feature type="transmembrane region" description="Helical" evidence="9">
    <location>
        <begin position="438"/>
        <end position="458"/>
    </location>
</feature>
<dbReference type="SUPFAM" id="SSF82714">
    <property type="entry name" value="Multidrug efflux transporter AcrB TolC docking domain, DN and DC subdomains"/>
    <property type="match status" value="2"/>
</dbReference>
<dbReference type="InterPro" id="IPR004764">
    <property type="entry name" value="MdtF-like"/>
</dbReference>
<dbReference type="PANTHER" id="PTHR32063:SF32">
    <property type="entry name" value="AMINOGLYCOSIDE EFFLUX PUMP-RELATED"/>
    <property type="match status" value="1"/>
</dbReference>
<keyword evidence="7 9" id="KW-1133">Transmembrane helix</keyword>
<evidence type="ECO:0000256" key="8">
    <source>
        <dbReference type="ARBA" id="ARBA00023136"/>
    </source>
</evidence>
<dbReference type="NCBIfam" id="NF000282">
    <property type="entry name" value="RND_permease_1"/>
    <property type="match status" value="1"/>
</dbReference>
<keyword evidence="11" id="KW-1185">Reference proteome</keyword>
<gene>
    <name evidence="10" type="ORF">J2792_000130</name>
</gene>
<evidence type="ECO:0000313" key="10">
    <source>
        <dbReference type="EMBL" id="MDR6509290.1"/>
    </source>
</evidence>
<feature type="transmembrane region" description="Helical" evidence="9">
    <location>
        <begin position="870"/>
        <end position="888"/>
    </location>
</feature>
<feature type="transmembrane region" description="Helical" evidence="9">
    <location>
        <begin position="470"/>
        <end position="497"/>
    </location>
</feature>
<feature type="transmembrane region" description="Helical" evidence="9">
    <location>
        <begin position="366"/>
        <end position="390"/>
    </location>
</feature>
<dbReference type="PANTHER" id="PTHR32063">
    <property type="match status" value="1"/>
</dbReference>
<keyword evidence="4" id="KW-1003">Cell membrane</keyword>
<keyword evidence="3 9" id="KW-0813">Transport</keyword>
<sequence>MLSRFFANRPIFAWVIAIVVMSAGAFSITTMGVEQYPDIAPPTVSISATYNGADAQAVENSVTQVLEQQLKGIDGMLYFTSTSSNGSANITTTFEKGTNPDTAQVQVQNAISRATSRLPTVVQQQGVTVTKAQNDQLLVMALYDTTGRSTNADIADYLTTRIQDPLSRVEGVGSADVYGSSYAMRIWLDPAKLAAVNLMPSDVNAALTAQNTQVAAGEVGALPAPQGQRLDATVTARSRLQTVDDFKKVILKTSADGGEVRLSDVARVEMGQESYSSINTLNGSAATGIAVSLASGANAMKTAQLVKAKIDELAKSMPEGYQISYPRDSSTFVKISIEEVVKALLEAIALVVVVMFLFLQNWRATLIPAIAVPVVLLGTFGILALLGYTINTLTMFGLVLAIGLLVDDAIVVVENVERVMHEEHLSPLDATVKSMGEITSALIGITLVLTAVFIPMAFFGGSTGAIYRQFSITIVSAMGLSVLVALILTPALCATLLKAEEKPHGRFFTGFNRRYDRLQEGYQNRLGGIVGRPLPWMLAFVAIIGAMVFLYTRLPTSFLPDEDQGQLMMSYTLPVGSTMEQTQAVAKQAQDIIQQTEGNNIRAVFIIAGRGQGGSGQNTGQGFILLKDWDERAGSDNSAASISARLNKLFAQKLGSKAQIFVLSPPAIRGLGNSAGFDMYLQDSAGQGRTALTAARKQLVDDANGSGRVAQARLQGLEDTPQLNVALNDEAITAFQIAPADVNSTLSTAWGGTYVNDFVDRGRVKKVFVQGDAPYRSKPQDLGQWYVRGSDGQMAPFAAFAQTNWTVGAPVLPRFNGIAAQEVVGNPANGISSGQAMQTMEDLAGKLNGGYSVAWAGLSYQERAASSQTGLLYGASIFFIFLCLAALYESWSVPVSVLLVIPLGVIGAVLAVTLRGFNNDIYFQVALLTTIGLSAKNAILIVEFAEAALHRGVAPMEAALEAARLRFRPIIMTSVAFIAGVIPLAVASGAGANGRRAIGTGVLGGMLSATLLAIFLVPLFFVLVKRVFARGKNGKDTPPADSHAMDKEPQA</sequence>
<keyword evidence="8 9" id="KW-0472">Membrane</keyword>
<dbReference type="RefSeq" id="WP_022677362.1">
    <property type="nucleotide sequence ID" value="NZ_JAVDRD010000001.1"/>
</dbReference>
<reference evidence="10 11" key="1">
    <citation type="submission" date="2023-07" db="EMBL/GenBank/DDBJ databases">
        <title>Sorghum-associated microbial communities from plants grown in Nebraska, USA.</title>
        <authorList>
            <person name="Schachtman D."/>
        </authorList>
    </citation>
    <scope>NUCLEOTIDE SEQUENCE [LARGE SCALE GENOMIC DNA]</scope>
    <source>
        <strain evidence="10 11">DS1027</strain>
    </source>
</reference>
<evidence type="ECO:0000256" key="9">
    <source>
        <dbReference type="RuleBase" id="RU364070"/>
    </source>
</evidence>
<comment type="similarity">
    <text evidence="2 9">Belongs to the resistance-nodulation-cell division (RND) (TC 2.A.6) family.</text>
</comment>
<dbReference type="InterPro" id="IPR027463">
    <property type="entry name" value="AcrB_DN_DC_subdom"/>
</dbReference>
<keyword evidence="5 9" id="KW-0997">Cell inner membrane</keyword>
<evidence type="ECO:0000256" key="1">
    <source>
        <dbReference type="ARBA" id="ARBA00004429"/>
    </source>
</evidence>
<dbReference type="Gene3D" id="3.30.2090.10">
    <property type="entry name" value="Multidrug efflux transporter AcrB TolC docking domain, DN and DC subdomains"/>
    <property type="match status" value="2"/>
</dbReference>
<evidence type="ECO:0000313" key="11">
    <source>
        <dbReference type="Proteomes" id="UP001184150"/>
    </source>
</evidence>
<keyword evidence="6 9" id="KW-0812">Transmembrane</keyword>
<comment type="caution">
    <text evidence="10">The sequence shown here is derived from an EMBL/GenBank/DDBJ whole genome shotgun (WGS) entry which is preliminary data.</text>
</comment>
<dbReference type="Gene3D" id="3.30.70.1440">
    <property type="entry name" value="Multidrug efflux transporter AcrB pore domain"/>
    <property type="match status" value="1"/>
</dbReference>
<dbReference type="Pfam" id="PF00873">
    <property type="entry name" value="ACR_tran"/>
    <property type="match status" value="1"/>
</dbReference>
<dbReference type="Gene3D" id="3.30.70.1320">
    <property type="entry name" value="Multidrug efflux transporter AcrB pore domain like"/>
    <property type="match status" value="1"/>
</dbReference>
<dbReference type="SUPFAM" id="SSF82693">
    <property type="entry name" value="Multidrug efflux transporter AcrB pore domain, PN1, PN2, PC1 and PC2 subdomains"/>
    <property type="match status" value="4"/>
</dbReference>
<evidence type="ECO:0000256" key="6">
    <source>
        <dbReference type="ARBA" id="ARBA00022692"/>
    </source>
</evidence>
<proteinExistence type="inferred from homology"/>
<dbReference type="Gene3D" id="1.20.1640.10">
    <property type="entry name" value="Multidrug efflux transporter AcrB transmembrane domain"/>
    <property type="match status" value="2"/>
</dbReference>
<dbReference type="Proteomes" id="UP001184150">
    <property type="component" value="Unassembled WGS sequence"/>
</dbReference>
<evidence type="ECO:0000256" key="4">
    <source>
        <dbReference type="ARBA" id="ARBA00022475"/>
    </source>
</evidence>
<feature type="transmembrane region" description="Helical" evidence="9">
    <location>
        <begin position="970"/>
        <end position="990"/>
    </location>
</feature>
<feature type="transmembrane region" description="Helical" evidence="9">
    <location>
        <begin position="534"/>
        <end position="552"/>
    </location>
</feature>
<dbReference type="PRINTS" id="PR00702">
    <property type="entry name" value="ACRIFLAVINRP"/>
</dbReference>
<feature type="transmembrane region" description="Helical" evidence="9">
    <location>
        <begin position="396"/>
        <end position="417"/>
    </location>
</feature>
<dbReference type="NCBIfam" id="TIGR00915">
    <property type="entry name" value="2A0602"/>
    <property type="match status" value="1"/>
</dbReference>
<evidence type="ECO:0000256" key="2">
    <source>
        <dbReference type="ARBA" id="ARBA00010942"/>
    </source>
</evidence>